<dbReference type="SMART" id="SM01133">
    <property type="entry name" value="DeoC"/>
    <property type="match status" value="1"/>
</dbReference>
<evidence type="ECO:0000313" key="8">
    <source>
        <dbReference type="EMBL" id="EFF69077.1"/>
    </source>
</evidence>
<dbReference type="GO" id="GO:0005737">
    <property type="term" value="C:cytoplasm"/>
    <property type="evidence" value="ECO:0007669"/>
    <property type="project" value="UniProtKB-SubCell"/>
</dbReference>
<dbReference type="HAMAP" id="MF_00114">
    <property type="entry name" value="DeoC_type1"/>
    <property type="match status" value="1"/>
</dbReference>
<comment type="pathway">
    <text evidence="7">Carbohydrate degradation; 2-deoxy-D-ribose 1-phosphate degradation; D-glyceraldehyde 3-phosphate and acetaldehyde from 2-deoxy-alpha-D-ribose 1-phosphate: step 2/2.</text>
</comment>
<dbReference type="UniPathway" id="UPA00002">
    <property type="reaction ID" value="UER00468"/>
</dbReference>
<reference evidence="8 9" key="1">
    <citation type="submission" date="2010-02" db="EMBL/GenBank/DDBJ databases">
        <authorList>
            <person name="Weinstock G."/>
            <person name="Sodergren E."/>
            <person name="Clifton S."/>
            <person name="Fulton L."/>
            <person name="Fulton B."/>
            <person name="Courtney L."/>
            <person name="Fronick C."/>
            <person name="Harrison M."/>
            <person name="Strong C."/>
            <person name="Farmer C."/>
            <person name="Delahaunty K."/>
            <person name="Markovic C."/>
            <person name="Hall O."/>
            <person name="Minx P."/>
            <person name="Tomlinson C."/>
            <person name="Mitreva M."/>
            <person name="Nelson J."/>
            <person name="Hou S."/>
            <person name="Wollam A."/>
            <person name="Pepin K.H."/>
            <person name="Johnson M."/>
            <person name="Bhonagiri V."/>
            <person name="Zhang X."/>
            <person name="Suruliraj S."/>
            <person name="Warren W."/>
            <person name="Chinwalla A."/>
            <person name="Mardis E.R."/>
            <person name="Wilson R.K."/>
        </authorList>
    </citation>
    <scope>NUCLEOTIDE SEQUENCE [LARGE SCALE GENOMIC DNA]</scope>
    <source>
        <strain evidence="8 9">DSM 2876</strain>
    </source>
</reference>
<evidence type="ECO:0000256" key="4">
    <source>
        <dbReference type="ARBA" id="ARBA00023270"/>
    </source>
</evidence>
<dbReference type="GeneID" id="98917174"/>
<dbReference type="RefSeq" id="WP_005602053.1">
    <property type="nucleotide sequence ID" value="NZ_GG663521.1"/>
</dbReference>
<name>D4RYH7_9FIRM</name>
<dbReference type="InterPro" id="IPR013785">
    <property type="entry name" value="Aldolase_TIM"/>
</dbReference>
<dbReference type="SUPFAM" id="SSF51569">
    <property type="entry name" value="Aldolase"/>
    <property type="match status" value="1"/>
</dbReference>
<dbReference type="EMBL" id="ABWN01000022">
    <property type="protein sequence ID" value="EFF69077.1"/>
    <property type="molecule type" value="Genomic_DNA"/>
</dbReference>
<dbReference type="EC" id="4.1.2.4" evidence="7"/>
<dbReference type="GO" id="GO:0009264">
    <property type="term" value="P:deoxyribonucleotide catabolic process"/>
    <property type="evidence" value="ECO:0007669"/>
    <property type="project" value="UniProtKB-UniRule"/>
</dbReference>
<dbReference type="NCBIfam" id="TIGR00126">
    <property type="entry name" value="deoC"/>
    <property type="match status" value="1"/>
</dbReference>
<proteinExistence type="inferred from homology"/>
<organism evidence="8 9">
    <name type="scientific">Eshraghiella crossota DSM 2876</name>
    <dbReference type="NCBI Taxonomy" id="511680"/>
    <lineage>
        <taxon>Bacteria</taxon>
        <taxon>Bacillati</taxon>
        <taxon>Bacillota</taxon>
        <taxon>Clostridia</taxon>
        <taxon>Lachnospirales</taxon>
        <taxon>Lachnospiraceae</taxon>
        <taxon>Eshraghiella</taxon>
    </lineage>
</organism>
<dbReference type="GO" id="GO:0004139">
    <property type="term" value="F:deoxyribose-phosphate aldolase activity"/>
    <property type="evidence" value="ECO:0007669"/>
    <property type="project" value="UniProtKB-UniRule"/>
</dbReference>
<evidence type="ECO:0000256" key="3">
    <source>
        <dbReference type="ARBA" id="ARBA00023239"/>
    </source>
</evidence>
<comment type="subcellular location">
    <subcellularLocation>
        <location evidence="7">Cytoplasm</location>
    </subcellularLocation>
</comment>
<dbReference type="InterPro" id="IPR011343">
    <property type="entry name" value="DeoC"/>
</dbReference>
<dbReference type="GO" id="GO:0006018">
    <property type="term" value="P:2-deoxyribose 1-phosphate catabolic process"/>
    <property type="evidence" value="ECO:0007669"/>
    <property type="project" value="UniProtKB-UniRule"/>
</dbReference>
<evidence type="ECO:0000256" key="6">
    <source>
        <dbReference type="ARBA" id="ARBA00056337"/>
    </source>
</evidence>
<dbReference type="InterPro" id="IPR002915">
    <property type="entry name" value="DeoC/FbaB/LacD_aldolase"/>
</dbReference>
<dbReference type="Pfam" id="PF01791">
    <property type="entry name" value="DeoC"/>
    <property type="match status" value="1"/>
</dbReference>
<dbReference type="InterPro" id="IPR028581">
    <property type="entry name" value="DeoC_typeI"/>
</dbReference>
<evidence type="ECO:0000256" key="1">
    <source>
        <dbReference type="ARBA" id="ARBA00010936"/>
    </source>
</evidence>
<keyword evidence="3 7" id="KW-0456">Lyase</keyword>
<evidence type="ECO:0000256" key="2">
    <source>
        <dbReference type="ARBA" id="ARBA00022490"/>
    </source>
</evidence>
<comment type="catalytic activity">
    <reaction evidence="5 7">
        <text>2-deoxy-D-ribose 5-phosphate = D-glyceraldehyde 3-phosphate + acetaldehyde</text>
        <dbReference type="Rhea" id="RHEA:12821"/>
        <dbReference type="ChEBI" id="CHEBI:15343"/>
        <dbReference type="ChEBI" id="CHEBI:59776"/>
        <dbReference type="ChEBI" id="CHEBI:62877"/>
        <dbReference type="EC" id="4.1.2.4"/>
    </reaction>
</comment>
<protein>
    <recommendedName>
        <fullName evidence="7">Deoxyribose-phosphate aldolase</fullName>
        <shortName evidence="7">DERA</shortName>
        <ecNumber evidence="7">4.1.2.4</ecNumber>
    </recommendedName>
    <alternativeName>
        <fullName evidence="7">2-deoxy-D-ribose 5-phosphate aldolase</fullName>
    </alternativeName>
    <alternativeName>
        <fullName evidence="7">Phosphodeoxyriboaldolase</fullName>
        <shortName evidence="7">Deoxyriboaldolase</shortName>
    </alternativeName>
</protein>
<dbReference type="eggNOG" id="COG0274">
    <property type="taxonomic scope" value="Bacteria"/>
</dbReference>
<evidence type="ECO:0000256" key="5">
    <source>
        <dbReference type="ARBA" id="ARBA00048791"/>
    </source>
</evidence>
<dbReference type="Gene3D" id="3.20.20.70">
    <property type="entry name" value="Aldolase class I"/>
    <property type="match status" value="1"/>
</dbReference>
<dbReference type="HOGENOM" id="CLU_053595_0_2_9"/>
<keyword evidence="4 7" id="KW-0704">Schiff base</keyword>
<dbReference type="STRING" id="45851.BHV86_01660"/>
<dbReference type="PANTHER" id="PTHR10889">
    <property type="entry name" value="DEOXYRIBOSE-PHOSPHATE ALDOLASE"/>
    <property type="match status" value="1"/>
</dbReference>
<dbReference type="Proteomes" id="UP000006238">
    <property type="component" value="Unassembled WGS sequence"/>
</dbReference>
<dbReference type="AlphaFoldDB" id="D4RYH7"/>
<evidence type="ECO:0000256" key="7">
    <source>
        <dbReference type="HAMAP-Rule" id="MF_00114"/>
    </source>
</evidence>
<feature type="active site" description="Schiff-base intermediate with acetaldehyde" evidence="7">
    <location>
        <position position="156"/>
    </location>
</feature>
<accession>D4RYH7</accession>
<sequence>MDIKELLARCDHTLLAVTAEESEIETLCDEAVKYGCASVCIPPSYVKKASAYLKGKGSSLAVCTVIGFPNGYNTTKVKVYETEQAVLDGASEIDMVINLGWVKDGKYYDVLNEIKAVKEACHGRVLKVIIETCLLEDAEKITLCKIVTEAGAKFIKTSTGFQAGGATPSDVALLKANVGRGVEVKAAGGISTLDDADLFLKLGASRLGTSKVVKLFEKMENK</sequence>
<dbReference type="PIRSF" id="PIRSF001357">
    <property type="entry name" value="DeoC"/>
    <property type="match status" value="1"/>
</dbReference>
<comment type="function">
    <text evidence="6 7">Catalyzes a reversible aldol reaction between acetaldehyde and D-glyceraldehyde 3-phosphate to generate 2-deoxy-D-ribose 5-phosphate.</text>
</comment>
<keyword evidence="2 7" id="KW-0963">Cytoplasm</keyword>
<comment type="similarity">
    <text evidence="1 7">Belongs to the DeoC/FbaB aldolase family. DeoC type 1 subfamily.</text>
</comment>
<evidence type="ECO:0000313" key="9">
    <source>
        <dbReference type="Proteomes" id="UP000006238"/>
    </source>
</evidence>
<feature type="active site" description="Proton donor/acceptor" evidence="7">
    <location>
        <position position="185"/>
    </location>
</feature>
<feature type="active site" description="Proton donor/acceptor" evidence="7">
    <location>
        <position position="94"/>
    </location>
</feature>
<dbReference type="CDD" id="cd00959">
    <property type="entry name" value="DeoC"/>
    <property type="match status" value="1"/>
</dbReference>
<keyword evidence="9" id="KW-1185">Reference proteome</keyword>
<dbReference type="PANTHER" id="PTHR10889:SF1">
    <property type="entry name" value="DEOXYRIBOSE-PHOSPHATE ALDOLASE"/>
    <property type="match status" value="1"/>
</dbReference>
<gene>
    <name evidence="7 8" type="primary">deoC</name>
    <name evidence="8" type="ORF">BUTYVIB_00883</name>
</gene>
<dbReference type="GO" id="GO:0016052">
    <property type="term" value="P:carbohydrate catabolic process"/>
    <property type="evidence" value="ECO:0007669"/>
    <property type="project" value="TreeGrafter"/>
</dbReference>
<comment type="caution">
    <text evidence="8">The sequence shown here is derived from an EMBL/GenBank/DDBJ whole genome shotgun (WGS) entry which is preliminary data.</text>
</comment>
<dbReference type="FunFam" id="3.20.20.70:FF:000044">
    <property type="entry name" value="Deoxyribose-phosphate aldolase"/>
    <property type="match status" value="1"/>
</dbReference>